<gene>
    <name evidence="1" type="ORF">LTS18_011248</name>
</gene>
<reference evidence="1" key="1">
    <citation type="submission" date="2024-09" db="EMBL/GenBank/DDBJ databases">
        <title>Black Yeasts Isolated from many extreme environments.</title>
        <authorList>
            <person name="Coleine C."/>
            <person name="Stajich J.E."/>
            <person name="Selbmann L."/>
        </authorList>
    </citation>
    <scope>NUCLEOTIDE SEQUENCE</scope>
    <source>
        <strain evidence="1">CCFEE 5737</strain>
    </source>
</reference>
<dbReference type="EMBL" id="JAWDJW010000323">
    <property type="protein sequence ID" value="KAK3080988.1"/>
    <property type="molecule type" value="Genomic_DNA"/>
</dbReference>
<dbReference type="Proteomes" id="UP001186974">
    <property type="component" value="Unassembled WGS sequence"/>
</dbReference>
<keyword evidence="2" id="KW-1185">Reference proteome</keyword>
<evidence type="ECO:0000313" key="2">
    <source>
        <dbReference type="Proteomes" id="UP001186974"/>
    </source>
</evidence>
<accession>A0ACC3DW86</accession>
<sequence>MVHHAIILALTAAATLTTASPSPLTPPHIIDLHSRQLSSGANACLGGAGQSCSIADLSRSTGNPPPGPDTPFEGGSAAGYVCISRILTDFNRECRLAPGSAGVLGQRGNPAVGSDCVGGAAGGLGGLSGLGGGRTGGLTGLGGLGGAGAALAAAADPMAGMDMGAGAGAAAPADPMAGMDMGAAPAGGMTGMASTGLSGLRSGGSGLFGNLGGRLRDSFASRFGRQTEKRQLGGCKPNLLLFARGTTEVGALGFTVGPALQNGLGNRDWDVQGVMSAGGKRYAANMAGNNCLGLDGGQVGMIMLEQAVQRCPQQKIVFAGYSQGGMVAHNAVAFAKPEYKKNVVGVVAFGDPFNGAAIKDFDRSRYKVYCASGDGVCQGRFSISAAHLAYVGVDTRQAVNWIKAQVGSVTI</sequence>
<protein>
    <submittedName>
        <fullName evidence="1">Uncharacterized protein</fullName>
    </submittedName>
</protein>
<organism evidence="1 2">
    <name type="scientific">Coniosporium uncinatum</name>
    <dbReference type="NCBI Taxonomy" id="93489"/>
    <lineage>
        <taxon>Eukaryota</taxon>
        <taxon>Fungi</taxon>
        <taxon>Dikarya</taxon>
        <taxon>Ascomycota</taxon>
        <taxon>Pezizomycotina</taxon>
        <taxon>Dothideomycetes</taxon>
        <taxon>Dothideomycetes incertae sedis</taxon>
        <taxon>Coniosporium</taxon>
    </lineage>
</organism>
<evidence type="ECO:0000313" key="1">
    <source>
        <dbReference type="EMBL" id="KAK3080988.1"/>
    </source>
</evidence>
<proteinExistence type="predicted"/>
<name>A0ACC3DW86_9PEZI</name>
<comment type="caution">
    <text evidence="1">The sequence shown here is derived from an EMBL/GenBank/DDBJ whole genome shotgun (WGS) entry which is preliminary data.</text>
</comment>